<name>A0A167VAE1_9EURO</name>
<gene>
    <name evidence="2" type="ORF">AAP_05785</name>
</gene>
<dbReference type="Proteomes" id="UP000242877">
    <property type="component" value="Unassembled WGS sequence"/>
</dbReference>
<dbReference type="AlphaFoldDB" id="A0A167VAE1"/>
<feature type="chain" id="PRO_5007893363" description="Peptidyl-tRNA hydrolase" evidence="1">
    <location>
        <begin position="18"/>
        <end position="298"/>
    </location>
</feature>
<dbReference type="VEuPathDB" id="FungiDB:AAP_05785"/>
<dbReference type="EMBL" id="AZGZ01000036">
    <property type="protein sequence ID" value="KZZ87261.1"/>
    <property type="molecule type" value="Genomic_DNA"/>
</dbReference>
<reference evidence="2 3" key="1">
    <citation type="journal article" date="2016" name="Genome Biol. Evol.">
        <title>Divergent and convergent evolution of fungal pathogenicity.</title>
        <authorList>
            <person name="Shang Y."/>
            <person name="Xiao G."/>
            <person name="Zheng P."/>
            <person name="Cen K."/>
            <person name="Zhan S."/>
            <person name="Wang C."/>
        </authorList>
    </citation>
    <scope>NUCLEOTIDE SEQUENCE [LARGE SCALE GENOMIC DNA]</scope>
    <source>
        <strain evidence="2 3">ARSEF 7405</strain>
    </source>
</reference>
<dbReference type="OrthoDB" id="1733656at2759"/>
<evidence type="ECO:0000313" key="3">
    <source>
        <dbReference type="Proteomes" id="UP000242877"/>
    </source>
</evidence>
<comment type="caution">
    <text evidence="2">The sequence shown here is derived from an EMBL/GenBank/DDBJ whole genome shotgun (WGS) entry which is preliminary data.</text>
</comment>
<evidence type="ECO:0008006" key="4">
    <source>
        <dbReference type="Google" id="ProtNLM"/>
    </source>
</evidence>
<sequence>MRFSPVIAATLPLLASAQQQQQQQQPLNAQVLQEKVFGWFNQAKSMVPPAVVDSFNNLKNAAAAGTQAAAVSVASQAAATSPIVSAKPAPPLKPKHVTEVNGENWQELFNPVQPGTTDPEKLEWLMLVTGGNKSCFGRCSQLNKAWEESLPLFSADPTSPSLARLDCEEEALLCSTWLASPPYIWHFQIPTLNSANPDVRPETSIQTVRMNTTTVNPEAVYEVHSKKTWKEGRPVDTFMHPFDGFLARHGLLIPFGYVCHGFSKVPSWLMMVVISMGSRTIMGRRMPQANQRGPAGQR</sequence>
<organism evidence="2 3">
    <name type="scientific">Ascosphaera apis ARSEF 7405</name>
    <dbReference type="NCBI Taxonomy" id="392613"/>
    <lineage>
        <taxon>Eukaryota</taxon>
        <taxon>Fungi</taxon>
        <taxon>Dikarya</taxon>
        <taxon>Ascomycota</taxon>
        <taxon>Pezizomycotina</taxon>
        <taxon>Eurotiomycetes</taxon>
        <taxon>Eurotiomycetidae</taxon>
        <taxon>Onygenales</taxon>
        <taxon>Ascosphaeraceae</taxon>
        <taxon>Ascosphaera</taxon>
    </lineage>
</organism>
<keyword evidence="3" id="KW-1185">Reference proteome</keyword>
<accession>A0A167VAE1</accession>
<protein>
    <recommendedName>
        <fullName evidence="4">Peptidyl-tRNA hydrolase</fullName>
    </recommendedName>
</protein>
<evidence type="ECO:0000256" key="1">
    <source>
        <dbReference type="SAM" id="SignalP"/>
    </source>
</evidence>
<keyword evidence="1" id="KW-0732">Signal</keyword>
<proteinExistence type="predicted"/>
<feature type="signal peptide" evidence="1">
    <location>
        <begin position="1"/>
        <end position="17"/>
    </location>
</feature>
<evidence type="ECO:0000313" key="2">
    <source>
        <dbReference type="EMBL" id="KZZ87261.1"/>
    </source>
</evidence>